<dbReference type="RefSeq" id="WP_131595713.1">
    <property type="nucleotide sequence ID" value="NZ_SJSL01000002.1"/>
</dbReference>
<dbReference type="InterPro" id="IPR013105">
    <property type="entry name" value="TPR_2"/>
</dbReference>
<sequence length="253" mass="28429">MYKRIFYLLVIIAFPLFIAAKEVPAKLLAEGNQQYAKGQFKDAVKTYGLLVDSGYRTASVYFNLGNAYYKLDELSSAIWYYEKAYKLTPGDEDIKVNLQFANLKITDKIEAVPEFFLAKWWRGFVMSVSLNTWAVSGILGLLSGFALLIVYLFVYVINIKKASFYAGISLVILGLFSLFMANSQSNYFERANQAIVFNGSVDVKSGPQASMKTLFVIHEGLKVNIKEKEGSWVKIELPNGNIGWIESVAVNEI</sequence>
<keyword evidence="4" id="KW-1133">Transmembrane helix</keyword>
<dbReference type="InterPro" id="IPR019734">
    <property type="entry name" value="TPR_rpt"/>
</dbReference>
<evidence type="ECO:0000256" key="4">
    <source>
        <dbReference type="SAM" id="Phobius"/>
    </source>
</evidence>
<accession>A0A4R0NJZ5</accession>
<name>A0A4R0NJZ5_9SPHI</name>
<keyword evidence="2 3" id="KW-0802">TPR repeat</keyword>
<dbReference type="Gene3D" id="2.30.30.40">
    <property type="entry name" value="SH3 Domains"/>
    <property type="match status" value="1"/>
</dbReference>
<dbReference type="PROSITE" id="PS50293">
    <property type="entry name" value="TPR_REGION"/>
    <property type="match status" value="1"/>
</dbReference>
<dbReference type="Proteomes" id="UP000293347">
    <property type="component" value="Unassembled WGS sequence"/>
</dbReference>
<dbReference type="EMBL" id="SJSL01000002">
    <property type="protein sequence ID" value="TCD01021.1"/>
    <property type="molecule type" value="Genomic_DNA"/>
</dbReference>
<dbReference type="SMART" id="SM00287">
    <property type="entry name" value="SH3b"/>
    <property type="match status" value="1"/>
</dbReference>
<keyword evidence="1" id="KW-0677">Repeat</keyword>
<dbReference type="SMART" id="SM00028">
    <property type="entry name" value="TPR"/>
    <property type="match status" value="1"/>
</dbReference>
<feature type="transmembrane region" description="Helical" evidence="4">
    <location>
        <begin position="133"/>
        <end position="157"/>
    </location>
</feature>
<dbReference type="InterPro" id="IPR003646">
    <property type="entry name" value="SH3-like_bac-type"/>
</dbReference>
<reference evidence="6 7" key="1">
    <citation type="submission" date="2019-02" db="EMBL/GenBank/DDBJ databases">
        <title>Pedobacter sp. RP-1-14 sp. nov., isolated from Arctic soil.</title>
        <authorList>
            <person name="Dahal R.H."/>
        </authorList>
    </citation>
    <scope>NUCLEOTIDE SEQUENCE [LARGE SCALE GENOMIC DNA]</scope>
    <source>
        <strain evidence="6 7">RP-1-14</strain>
    </source>
</reference>
<feature type="domain" description="SH3b" evidence="5">
    <location>
        <begin position="191"/>
        <end position="253"/>
    </location>
</feature>
<feature type="transmembrane region" description="Helical" evidence="4">
    <location>
        <begin position="164"/>
        <end position="181"/>
    </location>
</feature>
<keyword evidence="4" id="KW-0472">Membrane</keyword>
<dbReference type="PROSITE" id="PS51781">
    <property type="entry name" value="SH3B"/>
    <property type="match status" value="1"/>
</dbReference>
<proteinExistence type="predicted"/>
<evidence type="ECO:0000313" key="7">
    <source>
        <dbReference type="Proteomes" id="UP000293347"/>
    </source>
</evidence>
<dbReference type="AlphaFoldDB" id="A0A4R0NJZ5"/>
<evidence type="ECO:0000259" key="5">
    <source>
        <dbReference type="PROSITE" id="PS51781"/>
    </source>
</evidence>
<evidence type="ECO:0000313" key="6">
    <source>
        <dbReference type="EMBL" id="TCD01021.1"/>
    </source>
</evidence>
<dbReference type="SUPFAM" id="SSF48452">
    <property type="entry name" value="TPR-like"/>
    <property type="match status" value="1"/>
</dbReference>
<evidence type="ECO:0000256" key="1">
    <source>
        <dbReference type="ARBA" id="ARBA00022737"/>
    </source>
</evidence>
<dbReference type="OrthoDB" id="9776208at2"/>
<keyword evidence="4" id="KW-0812">Transmembrane</keyword>
<feature type="repeat" description="TPR" evidence="3">
    <location>
        <begin position="58"/>
        <end position="91"/>
    </location>
</feature>
<dbReference type="InterPro" id="IPR011990">
    <property type="entry name" value="TPR-like_helical_dom_sf"/>
</dbReference>
<evidence type="ECO:0000256" key="2">
    <source>
        <dbReference type="ARBA" id="ARBA00022803"/>
    </source>
</evidence>
<dbReference type="PROSITE" id="PS50005">
    <property type="entry name" value="TPR"/>
    <property type="match status" value="1"/>
</dbReference>
<organism evidence="6 7">
    <name type="scientific">Pedobacter psychroterrae</name>
    <dbReference type="NCBI Taxonomy" id="2530453"/>
    <lineage>
        <taxon>Bacteria</taxon>
        <taxon>Pseudomonadati</taxon>
        <taxon>Bacteroidota</taxon>
        <taxon>Sphingobacteriia</taxon>
        <taxon>Sphingobacteriales</taxon>
        <taxon>Sphingobacteriaceae</taxon>
        <taxon>Pedobacter</taxon>
    </lineage>
</organism>
<gene>
    <name evidence="6" type="ORF">EZ437_09620</name>
</gene>
<keyword evidence="7" id="KW-1185">Reference proteome</keyword>
<evidence type="ECO:0000256" key="3">
    <source>
        <dbReference type="PROSITE-ProRule" id="PRU00339"/>
    </source>
</evidence>
<comment type="caution">
    <text evidence="6">The sequence shown here is derived from an EMBL/GenBank/DDBJ whole genome shotgun (WGS) entry which is preliminary data.</text>
</comment>
<dbReference type="Gene3D" id="1.25.40.10">
    <property type="entry name" value="Tetratricopeptide repeat domain"/>
    <property type="match status" value="1"/>
</dbReference>
<protein>
    <submittedName>
        <fullName evidence="6">Tetratricopeptide repeat protein</fullName>
    </submittedName>
</protein>
<dbReference type="Pfam" id="PF07719">
    <property type="entry name" value="TPR_2"/>
    <property type="match status" value="1"/>
</dbReference>
<dbReference type="Pfam" id="PF08239">
    <property type="entry name" value="SH3_3"/>
    <property type="match status" value="1"/>
</dbReference>